<comment type="caution">
    <text evidence="2">The sequence shown here is derived from an EMBL/GenBank/DDBJ whole genome shotgun (WGS) entry which is preliminary data.</text>
</comment>
<feature type="region of interest" description="Disordered" evidence="1">
    <location>
        <begin position="1"/>
        <end position="22"/>
    </location>
</feature>
<dbReference type="EMBL" id="NNRM01000018">
    <property type="protein sequence ID" value="OYR26517.1"/>
    <property type="molecule type" value="Genomic_DNA"/>
</dbReference>
<organism evidence="2 3">
    <name type="scientific">Brucella pseudogrignonensis</name>
    <dbReference type="NCBI Taxonomy" id="419475"/>
    <lineage>
        <taxon>Bacteria</taxon>
        <taxon>Pseudomonadati</taxon>
        <taxon>Pseudomonadota</taxon>
        <taxon>Alphaproteobacteria</taxon>
        <taxon>Hyphomicrobiales</taxon>
        <taxon>Brucellaceae</taxon>
        <taxon>Brucella/Ochrobactrum group</taxon>
        <taxon>Brucella</taxon>
    </lineage>
</organism>
<gene>
    <name evidence="2" type="ORF">CEV34_2242</name>
</gene>
<protein>
    <submittedName>
        <fullName evidence="2">Uncharacterized protein</fullName>
    </submittedName>
</protein>
<accession>A0A256GH90</accession>
<proteinExistence type="predicted"/>
<dbReference type="Proteomes" id="UP000216188">
    <property type="component" value="Unassembled WGS sequence"/>
</dbReference>
<feature type="region of interest" description="Disordered" evidence="1">
    <location>
        <begin position="30"/>
        <end position="49"/>
    </location>
</feature>
<evidence type="ECO:0000256" key="1">
    <source>
        <dbReference type="SAM" id="MobiDB-lite"/>
    </source>
</evidence>
<reference evidence="2 3" key="1">
    <citation type="submission" date="2017-07" db="EMBL/GenBank/DDBJ databases">
        <title>Phylogenetic study on the rhizospheric bacterium Ochrobactrum sp. A44.</title>
        <authorList>
            <person name="Krzyzanowska D.M."/>
            <person name="Ossowicki A."/>
            <person name="Rajewska M."/>
            <person name="Maciag T."/>
            <person name="Kaczynski Z."/>
            <person name="Czerwicka M."/>
            <person name="Jafra S."/>
        </authorList>
    </citation>
    <scope>NUCLEOTIDE SEQUENCE [LARGE SCALE GENOMIC DNA]</scope>
    <source>
        <strain evidence="2 3">CCUG 30717</strain>
    </source>
</reference>
<evidence type="ECO:0000313" key="3">
    <source>
        <dbReference type="Proteomes" id="UP000216188"/>
    </source>
</evidence>
<sequence>MFRAVKAGLPADGNQSGAAIAGPDRLWADRPLRRPRRGPLDDVMGVLRA</sequence>
<name>A0A256GH90_9HYPH</name>
<evidence type="ECO:0000313" key="2">
    <source>
        <dbReference type="EMBL" id="OYR26517.1"/>
    </source>
</evidence>
<dbReference type="AlphaFoldDB" id="A0A256GH90"/>
<keyword evidence="3" id="KW-1185">Reference proteome</keyword>